<feature type="region of interest" description="Disordered" evidence="7">
    <location>
        <begin position="139"/>
        <end position="187"/>
    </location>
</feature>
<evidence type="ECO:0000256" key="1">
    <source>
        <dbReference type="ARBA" id="ARBA00004123"/>
    </source>
</evidence>
<evidence type="ECO:0000256" key="5">
    <source>
        <dbReference type="ARBA" id="ARBA00023242"/>
    </source>
</evidence>
<organism evidence="8 9">
    <name type="scientific">Powellomyces hirtus</name>
    <dbReference type="NCBI Taxonomy" id="109895"/>
    <lineage>
        <taxon>Eukaryota</taxon>
        <taxon>Fungi</taxon>
        <taxon>Fungi incertae sedis</taxon>
        <taxon>Chytridiomycota</taxon>
        <taxon>Chytridiomycota incertae sedis</taxon>
        <taxon>Chytridiomycetes</taxon>
        <taxon>Spizellomycetales</taxon>
        <taxon>Powellomycetaceae</taxon>
        <taxon>Powellomyces</taxon>
    </lineage>
</organism>
<keyword evidence="3 6" id="KW-0698">rRNA processing</keyword>
<protein>
    <recommendedName>
        <fullName evidence="6">Exosome complex protein</fullName>
    </recommendedName>
</protein>
<comment type="function">
    <text evidence="6">Required for exosome-dependent processing of pre-rRNA and small nucleolar RNA (snRNA) precursors. Involved in processing of 35S pre-rRNA at the A0, A1 and A2 sites.</text>
</comment>
<evidence type="ECO:0000256" key="7">
    <source>
        <dbReference type="SAM" id="MobiDB-lite"/>
    </source>
</evidence>
<dbReference type="EMBL" id="QEAQ01000025">
    <property type="protein sequence ID" value="TPX59434.1"/>
    <property type="molecule type" value="Genomic_DNA"/>
</dbReference>
<dbReference type="GO" id="GO:0005730">
    <property type="term" value="C:nucleolus"/>
    <property type="evidence" value="ECO:0007669"/>
    <property type="project" value="TreeGrafter"/>
</dbReference>
<name>A0A507E6J8_9FUNG</name>
<keyword evidence="4 6" id="KW-0694">RNA-binding</keyword>
<dbReference type="GO" id="GO:0003677">
    <property type="term" value="F:DNA binding"/>
    <property type="evidence" value="ECO:0007669"/>
    <property type="project" value="TreeGrafter"/>
</dbReference>
<feature type="compositionally biased region" description="Low complexity" evidence="7">
    <location>
        <begin position="146"/>
        <end position="170"/>
    </location>
</feature>
<dbReference type="PANTHER" id="PTHR15341">
    <property type="entry name" value="SUN-COR STEROID HORMONE RECEPTOR CO-REPRESSOR"/>
    <property type="match status" value="1"/>
</dbReference>
<dbReference type="GO" id="GO:0000460">
    <property type="term" value="P:maturation of 5.8S rRNA"/>
    <property type="evidence" value="ECO:0007669"/>
    <property type="project" value="TreeGrafter"/>
</dbReference>
<dbReference type="AlphaFoldDB" id="A0A507E6J8"/>
<dbReference type="Proteomes" id="UP000318582">
    <property type="component" value="Unassembled WGS sequence"/>
</dbReference>
<reference evidence="8 9" key="1">
    <citation type="journal article" date="2019" name="Sci. Rep.">
        <title>Comparative genomics of chytrid fungi reveal insights into the obligate biotrophic and pathogenic lifestyle of Synchytrium endobioticum.</title>
        <authorList>
            <person name="van de Vossenberg B.T.L.H."/>
            <person name="Warris S."/>
            <person name="Nguyen H.D.T."/>
            <person name="van Gent-Pelzer M.P.E."/>
            <person name="Joly D.L."/>
            <person name="van de Geest H.C."/>
            <person name="Bonants P.J.M."/>
            <person name="Smith D.S."/>
            <person name="Levesque C.A."/>
            <person name="van der Lee T.A.J."/>
        </authorList>
    </citation>
    <scope>NUCLEOTIDE SEQUENCE [LARGE SCALE GENOMIC DNA]</scope>
    <source>
        <strain evidence="8 9">CBS 809.83</strain>
    </source>
</reference>
<evidence type="ECO:0000256" key="2">
    <source>
        <dbReference type="ARBA" id="ARBA00009154"/>
    </source>
</evidence>
<gene>
    <name evidence="8" type="ORF">PhCBS80983_g02441</name>
</gene>
<dbReference type="GO" id="GO:0010468">
    <property type="term" value="P:regulation of gene expression"/>
    <property type="evidence" value="ECO:0007669"/>
    <property type="project" value="TreeGrafter"/>
</dbReference>
<evidence type="ECO:0000256" key="4">
    <source>
        <dbReference type="ARBA" id="ARBA00022884"/>
    </source>
</evidence>
<dbReference type="InterPro" id="IPR007146">
    <property type="entry name" value="Sas10/Utp3/C1D"/>
</dbReference>
<keyword evidence="9" id="KW-1185">Reference proteome</keyword>
<dbReference type="Pfam" id="PF04000">
    <property type="entry name" value="Sas10_Utp3"/>
    <property type="match status" value="1"/>
</dbReference>
<evidence type="ECO:0000313" key="8">
    <source>
        <dbReference type="EMBL" id="TPX59434.1"/>
    </source>
</evidence>
<comment type="similarity">
    <text evidence="2 6">Belongs to the C1D family.</text>
</comment>
<comment type="caution">
    <text evidence="8">The sequence shown here is derived from an EMBL/GenBank/DDBJ whole genome shotgun (WGS) entry which is preliminary data.</text>
</comment>
<dbReference type="GO" id="GO:0003723">
    <property type="term" value="F:RNA binding"/>
    <property type="evidence" value="ECO:0007669"/>
    <property type="project" value="UniProtKB-UniRule"/>
</dbReference>
<proteinExistence type="inferred from homology"/>
<accession>A0A507E6J8</accession>
<dbReference type="GO" id="GO:0000178">
    <property type="term" value="C:exosome (RNase complex)"/>
    <property type="evidence" value="ECO:0007669"/>
    <property type="project" value="TreeGrafter"/>
</dbReference>
<dbReference type="PANTHER" id="PTHR15341:SF3">
    <property type="entry name" value="NUCLEAR NUCLEIC ACID-BINDING PROTEIN C1D"/>
    <property type="match status" value="1"/>
</dbReference>
<dbReference type="InterPro" id="IPR011082">
    <property type="entry name" value="Exosome-assoc_fac/DNA_repair"/>
</dbReference>
<sequence>MEQDLTNSLASKTQNLDRSIARLNGLLQPIIERPLDQQLGKLEVFDRAKLDVLLAFALNSLVFVYLKTQGASTKEHPVKRELDRVKEYFKKLKEAGGMNKNTMRLDRDAAKRFVTNSLITNEEVSREVKKRKAEAEADQFLQNVISTSVPPTPVHSSSGPGPRTSTPAGRSEGELNSSDKKRKRNKK</sequence>
<comment type="subcellular location">
    <subcellularLocation>
        <location evidence="1 6">Nucleus</location>
    </subcellularLocation>
</comment>
<evidence type="ECO:0000256" key="6">
    <source>
        <dbReference type="RuleBase" id="RU368003"/>
    </source>
</evidence>
<evidence type="ECO:0000313" key="9">
    <source>
        <dbReference type="Proteomes" id="UP000318582"/>
    </source>
</evidence>
<keyword evidence="5 6" id="KW-0539">Nucleus</keyword>
<dbReference type="STRING" id="109895.A0A507E6J8"/>
<evidence type="ECO:0000256" key="3">
    <source>
        <dbReference type="ARBA" id="ARBA00022552"/>
    </source>
</evidence>